<dbReference type="Gene3D" id="3.60.21.70">
    <property type="entry name" value="PhoD-like phosphatase"/>
    <property type="match status" value="1"/>
</dbReference>
<feature type="domain" description="PhoD-like phosphatase" evidence="1">
    <location>
        <begin position="24"/>
        <end position="162"/>
    </location>
</feature>
<evidence type="ECO:0000259" key="1">
    <source>
        <dbReference type="Pfam" id="PF19050"/>
    </source>
</evidence>
<dbReference type="InterPro" id="IPR038607">
    <property type="entry name" value="PhoD-like_sf"/>
</dbReference>
<dbReference type="Pfam" id="PF19050">
    <property type="entry name" value="PhoD_2"/>
    <property type="match status" value="1"/>
</dbReference>
<dbReference type="AlphaFoldDB" id="A0A1Q2YH72"/>
<keyword evidence="3" id="KW-1185">Reference proteome</keyword>
<protein>
    <recommendedName>
        <fullName evidence="1">PhoD-like phosphatase domain-containing protein</fullName>
    </recommendedName>
</protein>
<sequence>MTVPEVAASTRETLAGPEAVTGQELLDDMNDHWCSHTHKRERNKLMKRLIDFGKANNVRITILSGDVHLCCVSRFRGTSETSKANPKNDPNFITNLISSAIVNAPPPSGMARFLSMRARKHRFQKDVVEDMIPLFSVEPGTGKHRLHELFMNKRNYSDLIPIANIPRDQLLRRYGDITTDKFYVPGVVGENMTFANKTENIAAASKTNGPIGYPFDPEGVIATLRVEADMTDVNSETGAYELLVPSLEVKK</sequence>
<reference evidence="2 3" key="1">
    <citation type="submission" date="2016-08" db="EMBL/GenBank/DDBJ databases">
        <title>Whole genome shotgun sequence of Pichia membranifaciens KS47-1.</title>
        <authorList>
            <person name="Konishi M."/>
            <person name="Ishida M."/>
            <person name="Arakawa T."/>
            <person name="Kato Y."/>
            <person name="Horiuchi J."/>
        </authorList>
    </citation>
    <scope>NUCLEOTIDE SEQUENCE [LARGE SCALE GENOMIC DNA]</scope>
    <source>
        <strain evidence="2 3">KS47-1</strain>
    </source>
</reference>
<evidence type="ECO:0000313" key="2">
    <source>
        <dbReference type="EMBL" id="GAV28926.1"/>
    </source>
</evidence>
<gene>
    <name evidence="2" type="ORF">PMKS-002404</name>
</gene>
<dbReference type="PANTHER" id="PTHR46689:SF1">
    <property type="entry name" value="PHOD-LIKE PHOSPHATASE DOMAIN-CONTAINING PROTEIN"/>
    <property type="match status" value="1"/>
</dbReference>
<dbReference type="InterPro" id="IPR043904">
    <property type="entry name" value="PhoD_2-like"/>
</dbReference>
<dbReference type="EMBL" id="BDGI01000090">
    <property type="protein sequence ID" value="GAV28926.1"/>
    <property type="molecule type" value="Genomic_DNA"/>
</dbReference>
<evidence type="ECO:0000313" key="3">
    <source>
        <dbReference type="Proteomes" id="UP000186136"/>
    </source>
</evidence>
<accession>A0A1Q2YH72</accession>
<proteinExistence type="predicted"/>
<dbReference type="PANTHER" id="PTHR46689">
    <property type="entry name" value="MEMBRANE PROTEIN, PUTATIVE-RELATED"/>
    <property type="match status" value="1"/>
</dbReference>
<dbReference type="OrthoDB" id="2419400at2759"/>
<dbReference type="Proteomes" id="UP000186136">
    <property type="component" value="Unassembled WGS sequence"/>
</dbReference>
<comment type="caution">
    <text evidence="2">The sequence shown here is derived from an EMBL/GenBank/DDBJ whole genome shotgun (WGS) entry which is preliminary data.</text>
</comment>
<organism evidence="2 3">
    <name type="scientific">Pichia membranifaciens</name>
    <dbReference type="NCBI Taxonomy" id="4926"/>
    <lineage>
        <taxon>Eukaryota</taxon>
        <taxon>Fungi</taxon>
        <taxon>Dikarya</taxon>
        <taxon>Ascomycota</taxon>
        <taxon>Saccharomycotina</taxon>
        <taxon>Pichiomycetes</taxon>
        <taxon>Pichiales</taxon>
        <taxon>Pichiaceae</taxon>
        <taxon>Pichia</taxon>
    </lineage>
</organism>
<dbReference type="GO" id="GO:0016020">
    <property type="term" value="C:membrane"/>
    <property type="evidence" value="ECO:0007669"/>
    <property type="project" value="TreeGrafter"/>
</dbReference>
<name>A0A1Q2YH72_9ASCO</name>